<keyword evidence="3" id="KW-1185">Reference proteome</keyword>
<evidence type="ECO:0008006" key="4">
    <source>
        <dbReference type="Google" id="ProtNLM"/>
    </source>
</evidence>
<sequence length="162" mass="18207">MEFPELHKLNLSQQVDLLLKIDPTYKGWNRNDLFSHLKREGINTLREEQMAENTTTEGEHEASASAAQTHALGGEGEASVAAQQPLTTDEIKKWNTDQVIQHLTEKFPGKFSEAALNILRNEEIEGRAFLKLTKGDLMADGMKRGPASIIDDYVKELNGMYH</sequence>
<evidence type="ECO:0000313" key="2">
    <source>
        <dbReference type="EMBL" id="RUS25976.1"/>
    </source>
</evidence>
<feature type="region of interest" description="Disordered" evidence="1">
    <location>
        <begin position="51"/>
        <end position="82"/>
    </location>
</feature>
<evidence type="ECO:0000256" key="1">
    <source>
        <dbReference type="SAM" id="MobiDB-lite"/>
    </source>
</evidence>
<dbReference type="Proteomes" id="UP000274822">
    <property type="component" value="Unassembled WGS sequence"/>
</dbReference>
<dbReference type="EMBL" id="RBNJ01011545">
    <property type="protein sequence ID" value="RUS25976.1"/>
    <property type="molecule type" value="Genomic_DNA"/>
</dbReference>
<protein>
    <recommendedName>
        <fullName evidence="4">SAM domain-containing protein</fullName>
    </recommendedName>
</protein>
<proteinExistence type="predicted"/>
<name>A0A433Q880_9FUNG</name>
<dbReference type="AlphaFoldDB" id="A0A433Q880"/>
<organism evidence="2 3">
    <name type="scientific">Jimgerdemannia flammicorona</name>
    <dbReference type="NCBI Taxonomy" id="994334"/>
    <lineage>
        <taxon>Eukaryota</taxon>
        <taxon>Fungi</taxon>
        <taxon>Fungi incertae sedis</taxon>
        <taxon>Mucoromycota</taxon>
        <taxon>Mucoromycotina</taxon>
        <taxon>Endogonomycetes</taxon>
        <taxon>Endogonales</taxon>
        <taxon>Endogonaceae</taxon>
        <taxon>Jimgerdemannia</taxon>
    </lineage>
</organism>
<reference evidence="2 3" key="1">
    <citation type="journal article" date="2018" name="New Phytol.">
        <title>Phylogenomics of Endogonaceae and evolution of mycorrhizas within Mucoromycota.</title>
        <authorList>
            <person name="Chang Y."/>
            <person name="Desiro A."/>
            <person name="Na H."/>
            <person name="Sandor L."/>
            <person name="Lipzen A."/>
            <person name="Clum A."/>
            <person name="Barry K."/>
            <person name="Grigoriev I.V."/>
            <person name="Martin F.M."/>
            <person name="Stajich J.E."/>
            <person name="Smith M.E."/>
            <person name="Bonito G."/>
            <person name="Spatafora J.W."/>
        </authorList>
    </citation>
    <scope>NUCLEOTIDE SEQUENCE [LARGE SCALE GENOMIC DNA]</scope>
    <source>
        <strain evidence="2 3">AD002</strain>
    </source>
</reference>
<gene>
    <name evidence="2" type="ORF">BC938DRAFT_471397</name>
</gene>
<dbReference type="SUPFAM" id="SSF47769">
    <property type="entry name" value="SAM/Pointed domain"/>
    <property type="match status" value="1"/>
</dbReference>
<dbReference type="InterPro" id="IPR013761">
    <property type="entry name" value="SAM/pointed_sf"/>
</dbReference>
<comment type="caution">
    <text evidence="2">The sequence shown here is derived from an EMBL/GenBank/DDBJ whole genome shotgun (WGS) entry which is preliminary data.</text>
</comment>
<evidence type="ECO:0000313" key="3">
    <source>
        <dbReference type="Proteomes" id="UP000274822"/>
    </source>
</evidence>
<dbReference type="Gene3D" id="1.10.150.50">
    <property type="entry name" value="Transcription Factor, Ets-1"/>
    <property type="match status" value="1"/>
</dbReference>
<accession>A0A433Q880</accession>